<evidence type="ECO:0000259" key="6">
    <source>
        <dbReference type="PROSITE" id="PS50011"/>
    </source>
</evidence>
<dbReference type="Pfam" id="PF00069">
    <property type="entry name" value="Pkinase"/>
    <property type="match status" value="1"/>
</dbReference>
<gene>
    <name evidence="7" type="ORF">G7Y89_g13642</name>
</gene>
<dbReference type="EMBL" id="JAAMPI010001629">
    <property type="protein sequence ID" value="KAF4624528.1"/>
    <property type="molecule type" value="Genomic_DNA"/>
</dbReference>
<dbReference type="Gene3D" id="1.10.510.10">
    <property type="entry name" value="Transferase(Phosphotransferase) domain 1"/>
    <property type="match status" value="1"/>
</dbReference>
<evidence type="ECO:0000256" key="5">
    <source>
        <dbReference type="ARBA" id="ARBA00022840"/>
    </source>
</evidence>
<dbReference type="PANTHER" id="PTHR45646:SF11">
    <property type="entry name" value="SERINE_THREONINE-PROTEIN KINASE DOA"/>
    <property type="match status" value="1"/>
</dbReference>
<keyword evidence="8" id="KW-1185">Reference proteome</keyword>
<evidence type="ECO:0000313" key="8">
    <source>
        <dbReference type="Proteomes" id="UP000566819"/>
    </source>
</evidence>
<keyword evidence="3" id="KW-0547">Nucleotide-binding</keyword>
<dbReference type="PROSITE" id="PS50011">
    <property type="entry name" value="PROTEIN_KINASE_DOM"/>
    <property type="match status" value="1"/>
</dbReference>
<accession>A0A8H4R8W7</accession>
<evidence type="ECO:0000256" key="1">
    <source>
        <dbReference type="ARBA" id="ARBA00022527"/>
    </source>
</evidence>
<reference evidence="7 8" key="1">
    <citation type="submission" date="2020-03" db="EMBL/GenBank/DDBJ databases">
        <title>Draft Genome Sequence of Cudoniella acicularis.</title>
        <authorList>
            <person name="Buettner E."/>
            <person name="Kellner H."/>
        </authorList>
    </citation>
    <scope>NUCLEOTIDE SEQUENCE [LARGE SCALE GENOMIC DNA]</scope>
    <source>
        <strain evidence="7 8">DSM 108380</strain>
    </source>
</reference>
<keyword evidence="5" id="KW-0067">ATP-binding</keyword>
<dbReference type="InterPro" id="IPR000719">
    <property type="entry name" value="Prot_kinase_dom"/>
</dbReference>
<dbReference type="OrthoDB" id="5979581at2759"/>
<keyword evidence="2" id="KW-0808">Transferase</keyword>
<keyword evidence="4" id="KW-0418">Kinase</keyword>
<evidence type="ECO:0000256" key="4">
    <source>
        <dbReference type="ARBA" id="ARBA00022777"/>
    </source>
</evidence>
<dbReference type="GO" id="GO:0043484">
    <property type="term" value="P:regulation of RNA splicing"/>
    <property type="evidence" value="ECO:0007669"/>
    <property type="project" value="TreeGrafter"/>
</dbReference>
<dbReference type="GO" id="GO:0005524">
    <property type="term" value="F:ATP binding"/>
    <property type="evidence" value="ECO:0007669"/>
    <property type="project" value="UniProtKB-KW"/>
</dbReference>
<sequence length="197" mass="22573">MSPSINLKVDNVLVDLESESVLEDFVQQQRQIPLPRHVTDDGHITYLSKSDFGPLRDYFILPEIADLDLAQSGEGFTRIHPVQPHRYRAPEVILGTGWSYSADIWNVGVLMWNMIEGKDLFTNLKDEQGHYNVHSHLAQMIALLGPPPIALLKRERSFREFIRKDLIPPDLRIAETVTLSQGEEKQQFLDFVSKILQ</sequence>
<feature type="domain" description="Protein kinase" evidence="6">
    <location>
        <begin position="1"/>
        <end position="189"/>
    </location>
</feature>
<dbReference type="GO" id="GO:0004674">
    <property type="term" value="F:protein serine/threonine kinase activity"/>
    <property type="evidence" value="ECO:0007669"/>
    <property type="project" value="UniProtKB-KW"/>
</dbReference>
<proteinExistence type="predicted"/>
<evidence type="ECO:0000256" key="2">
    <source>
        <dbReference type="ARBA" id="ARBA00022679"/>
    </source>
</evidence>
<comment type="caution">
    <text evidence="7">The sequence shown here is derived from an EMBL/GenBank/DDBJ whole genome shotgun (WGS) entry which is preliminary data.</text>
</comment>
<dbReference type="SUPFAM" id="SSF56112">
    <property type="entry name" value="Protein kinase-like (PK-like)"/>
    <property type="match status" value="1"/>
</dbReference>
<keyword evidence="1" id="KW-0723">Serine/threonine-protein kinase</keyword>
<dbReference type="InterPro" id="IPR051175">
    <property type="entry name" value="CLK_kinases"/>
</dbReference>
<dbReference type="AlphaFoldDB" id="A0A8H4R8W7"/>
<dbReference type="InterPro" id="IPR011009">
    <property type="entry name" value="Kinase-like_dom_sf"/>
</dbReference>
<name>A0A8H4R8W7_9HELO</name>
<evidence type="ECO:0000256" key="3">
    <source>
        <dbReference type="ARBA" id="ARBA00022741"/>
    </source>
</evidence>
<protein>
    <recommendedName>
        <fullName evidence="6">Protein kinase domain-containing protein</fullName>
    </recommendedName>
</protein>
<dbReference type="GO" id="GO:0005634">
    <property type="term" value="C:nucleus"/>
    <property type="evidence" value="ECO:0007669"/>
    <property type="project" value="TreeGrafter"/>
</dbReference>
<dbReference type="Proteomes" id="UP000566819">
    <property type="component" value="Unassembled WGS sequence"/>
</dbReference>
<organism evidence="7 8">
    <name type="scientific">Cudoniella acicularis</name>
    <dbReference type="NCBI Taxonomy" id="354080"/>
    <lineage>
        <taxon>Eukaryota</taxon>
        <taxon>Fungi</taxon>
        <taxon>Dikarya</taxon>
        <taxon>Ascomycota</taxon>
        <taxon>Pezizomycotina</taxon>
        <taxon>Leotiomycetes</taxon>
        <taxon>Helotiales</taxon>
        <taxon>Tricladiaceae</taxon>
        <taxon>Cudoniella</taxon>
    </lineage>
</organism>
<dbReference type="PANTHER" id="PTHR45646">
    <property type="entry name" value="SERINE/THREONINE-PROTEIN KINASE DOA-RELATED"/>
    <property type="match status" value="1"/>
</dbReference>
<evidence type="ECO:0000313" key="7">
    <source>
        <dbReference type="EMBL" id="KAF4624528.1"/>
    </source>
</evidence>